<feature type="domain" description="Bacterial repeat" evidence="3">
    <location>
        <begin position="985"/>
        <end position="1056"/>
    </location>
</feature>
<feature type="region of interest" description="Disordered" evidence="1">
    <location>
        <begin position="981"/>
        <end position="1002"/>
    </location>
</feature>
<evidence type="ECO:0000256" key="1">
    <source>
        <dbReference type="SAM" id="MobiDB-lite"/>
    </source>
</evidence>
<protein>
    <submittedName>
        <fullName evidence="4">Cell surface protein</fullName>
    </submittedName>
</protein>
<sequence>MHMKEQSAIEMITTYSWAILIIAIVIAIILILIGFKPPSDYLQSECNIDPLLPCVDTLLVYNSTGPMEYTIIFKNDLGRSINISSNGFNLTTTNIGRSTGTNNYLGNCTPEYVTSGGEVMCRVNITGPVKAAVGTSTTTPFNFEYKICSSSSKCGDTVYKTTGYSTQIVAPTGISFLELNFQTYPNIGSISVNGVPYASGTTQFFIKGEYSLFASPPSGYVFYSSNPGWKSSPSSLKIGNPYNQSTNLTIENSGTIYAYYTLPSNIPPPPPKDERYLNMSTFPSTAAKTLTPGAGHDLENYKSSLTISEVNNTGYKFENWTGHGTINYTGTSTSGTVQMYTDIDEQANYDVYLTELASPSTADSSLSPGSGWYVPGSYITLSEVNNTGYKFENWTGYEDSTLSKLQMQVPGQPFTEQANYDVYLNELSYPPSGVKAGTLLQGSGWYDPTSSINISEQTNSGFQFINWTGYEKSTSASFTMTVPSVPFTEQANYYSCLIEVSNPTGGAKSLLPGSGCTYTDGDTITISETNNTGYEFINWTGYEKSTSASFQLVVPGKGFNETANYDVYLTELASPSTADYSLSPGSGWYLPNSSITLSEVNNTGYKFENWTGYEKNSSSSFTMTVPSVPFTEQANYDVYLNELSSPEGGALSLLPGSGWYDPTSSITLSESPNSGYEFINWTGYEKSTSASFTMTVPSVPFTETALYYIYLKVYVNPVGDGTASDAGNLTTNNESNAYPYGTTVNINANAYTKYGFSDWAGVGTGSYTGETNKTSVIIESPIIETANFYTLQSCNNYILSTSDYPTTVHGECYWTGGDLSLYTGGGDSDYSHVYVNGSNGANYLEESGTSTYLQYNTMNSLPLQNYYLSLTDGSGGGSGGNATAKLNNTAPFTLKVHSENSGTATASPGGSTSTIATYYEPDGDSIPISEVENSGYSFTEWTGTGSGSYTGASTSASVTIDSNVTEVANYNVILTLNVNPSGDGTATASPGGSTTSSGAYSVASGDSISLSEDNNTVGYEFVNWTCSGINCYSGTSTSPSFTIGGPTTETANFKLIPETLTIESYPSVGGSTGPSTGTYTYNYGTQVPLSESSNSGYEFTSWTGTGSASYTGTDPSPTITMTSKVTEQANFGVYLTTNTYPSSGGSVSPNSGYYAYDSQVTITESSNPGYTFTGWTCNGDGCSSADSSSITVTMGNPITETANYGIGLTMSISDSNAGSISPSSGSYQELYGSQVTISESTNSGYEFTGWTCSGTNCYGGTDSSYTLTMDNPMTEQANFDVCLTMGVSSGSGSVSPGSECVPYGTNVGISASPSTGYEFTGWTCSGTNCYDGTDSSYTLTMDNPMTEDANFKLIPESFTISTNPSAGGSITNPSGGSGTYTYSYGSTVSFSESPSSGYSFTSWTCTGNDCYGGTDSSATITITGSVTETALYDVCLTMAISPSSSAGSISPGAGTYCDYSTGQGVSISESTGLGYEFTGWSGSGTGSYSGSATSTTIYMDGPITETADYESIPDCNGYSYSTGAYQTSYTGECYWTGGNLNEWVAGGNSGAAHGTLVGLSNGDTYFGQGTNGRCYTFIGIDNLPEQNYEVEFGDGAGGGSCGNAGVEFNTVAPLTVSASGSGSVSPSGTNDYQDGSSPGISESAGYGYYFAGWSCSNINGSGCYSGYNNPAYPTINGNIRETAHFNPNPESDYIYVNKGTGSVSPSGTIGENYGSNVKISATPGGRCGFLDLYAWHFSGWTGSYSSSSNPYTFTQPDYGISEGANFVCNIWGWGRRR</sequence>
<organism evidence="4 5">
    <name type="scientific">Candidatus Mancarchaeum acidiphilum</name>
    <dbReference type="NCBI Taxonomy" id="1920749"/>
    <lineage>
        <taxon>Archaea</taxon>
        <taxon>Candidatus Micrarchaeota</taxon>
        <taxon>Candidatus Mancarchaeum</taxon>
    </lineage>
</organism>
<keyword evidence="2" id="KW-1133">Transmembrane helix</keyword>
<keyword evidence="2" id="KW-0472">Membrane</keyword>
<name>A0A218NP12_9ARCH</name>
<feature type="domain" description="Bacterial repeat" evidence="3">
    <location>
        <begin position="723"/>
        <end position="788"/>
    </location>
</feature>
<feature type="domain" description="Bacterial repeat" evidence="3">
    <location>
        <begin position="437"/>
        <end position="493"/>
    </location>
</feature>
<dbReference type="InterPro" id="IPR044060">
    <property type="entry name" value="Bacterial_rp_domain"/>
</dbReference>
<evidence type="ECO:0000313" key="5">
    <source>
        <dbReference type="Proteomes" id="UP000197679"/>
    </source>
</evidence>
<feature type="domain" description="Bacterial repeat" evidence="3">
    <location>
        <begin position="1068"/>
        <end position="1131"/>
    </location>
</feature>
<evidence type="ECO:0000256" key="2">
    <source>
        <dbReference type="SAM" id="Phobius"/>
    </source>
</evidence>
<dbReference type="EMBL" id="CP019964">
    <property type="protein sequence ID" value="ASI14218.1"/>
    <property type="molecule type" value="Genomic_DNA"/>
</dbReference>
<dbReference type="OrthoDB" id="387746at2157"/>
<dbReference type="KEGG" id="marh:Mia14_0946"/>
<accession>A0A218NP12</accession>
<dbReference type="Pfam" id="PF18998">
    <property type="entry name" value="Flg_new_2"/>
    <property type="match status" value="14"/>
</dbReference>
<feature type="domain" description="Bacterial repeat" evidence="3">
    <location>
        <begin position="358"/>
        <end position="421"/>
    </location>
</feature>
<dbReference type="Proteomes" id="UP000197679">
    <property type="component" value="Chromosome"/>
</dbReference>
<feature type="domain" description="Bacterial repeat" evidence="3">
    <location>
        <begin position="499"/>
        <end position="566"/>
    </location>
</feature>
<evidence type="ECO:0000313" key="4">
    <source>
        <dbReference type="EMBL" id="ASI14218.1"/>
    </source>
</evidence>
<proteinExistence type="predicted"/>
<feature type="domain" description="Bacterial repeat" evidence="3">
    <location>
        <begin position="1136"/>
        <end position="1204"/>
    </location>
</feature>
<feature type="domain" description="Bacterial repeat" evidence="3">
    <location>
        <begin position="1445"/>
        <end position="1512"/>
    </location>
</feature>
<feature type="transmembrane region" description="Helical" evidence="2">
    <location>
        <begin position="12"/>
        <end position="35"/>
    </location>
</feature>
<dbReference type="GeneID" id="33314482"/>
<keyword evidence="5" id="KW-1185">Reference proteome</keyword>
<feature type="domain" description="Bacterial repeat" evidence="3">
    <location>
        <begin position="903"/>
        <end position="971"/>
    </location>
</feature>
<evidence type="ECO:0000259" key="3">
    <source>
        <dbReference type="Pfam" id="PF18998"/>
    </source>
</evidence>
<feature type="domain" description="Bacterial repeat" evidence="3">
    <location>
        <begin position="1289"/>
        <end position="1354"/>
    </location>
</feature>
<dbReference type="RefSeq" id="WP_124216925.1">
    <property type="nucleotide sequence ID" value="NZ_CP019964.1"/>
</dbReference>
<keyword evidence="2" id="KW-0812">Transmembrane</keyword>
<feature type="domain" description="Bacterial repeat" evidence="3">
    <location>
        <begin position="583"/>
        <end position="636"/>
    </location>
</feature>
<feature type="domain" description="Bacterial repeat" evidence="3">
    <location>
        <begin position="647"/>
        <end position="705"/>
    </location>
</feature>
<gene>
    <name evidence="4" type="ORF">Mia14_0946</name>
</gene>
<feature type="domain" description="Bacterial repeat" evidence="3">
    <location>
        <begin position="1209"/>
        <end position="1280"/>
    </location>
</feature>
<feature type="domain" description="Bacterial repeat" evidence="3">
    <location>
        <begin position="1359"/>
        <end position="1432"/>
    </location>
</feature>
<reference evidence="4 5" key="1">
    <citation type="journal article" date="2017" name="Nat. Commun.">
        <title>'ARMAN' archaea depend on association with euryarchaeal host in culture and in situ.</title>
        <authorList>
            <person name="Golyshina O."/>
            <person name="Toshchakov S."/>
            <person name="Makarova K."/>
            <person name="Gavrilov S."/>
            <person name="Korzhenkov A."/>
            <person name="La Cono V."/>
            <person name="Arcadi E."/>
            <person name="Nechitaylo T."/>
            <person name="Ferrer M."/>
            <person name="Kublanov I."/>
            <person name="Wolf Y."/>
            <person name="Yakimov M."/>
            <person name="Golyshin P."/>
            <person name="Slesarev A."/>
            <person name="Kozyavkin S."/>
        </authorList>
    </citation>
    <scope>NUCLEOTIDE SEQUENCE [LARGE SCALE GENOMIC DNA]</scope>
    <source>
        <strain evidence="4 5">Mia14</strain>
    </source>
</reference>